<accession>A0A1B8RSF5</accession>
<evidence type="ECO:0000313" key="2">
    <source>
        <dbReference type="Proteomes" id="UP000092714"/>
    </source>
</evidence>
<dbReference type="Proteomes" id="UP000092714">
    <property type="component" value="Unassembled WGS sequence"/>
</dbReference>
<gene>
    <name evidence="1" type="ORF">CP373A1_04930</name>
</gene>
<organism evidence="1 2">
    <name type="scientific">Clostridium paraputrificum</name>
    <dbReference type="NCBI Taxonomy" id="29363"/>
    <lineage>
        <taxon>Bacteria</taxon>
        <taxon>Bacillati</taxon>
        <taxon>Bacillota</taxon>
        <taxon>Clostridia</taxon>
        <taxon>Eubacteriales</taxon>
        <taxon>Clostridiaceae</taxon>
        <taxon>Clostridium</taxon>
    </lineage>
</organism>
<dbReference type="eggNOG" id="ENOG502ZGPT">
    <property type="taxonomic scope" value="Bacteria"/>
</dbReference>
<dbReference type="AlphaFoldDB" id="A0A1B8RSF5"/>
<evidence type="ECO:0000313" key="1">
    <source>
        <dbReference type="EMBL" id="OBY11773.1"/>
    </source>
</evidence>
<name>A0A1B8RSF5_9CLOT</name>
<sequence length="234" mass="27970">MMKALLTIDWDYFMPYVGYFNLSYLENRRNIDKHWYKLYLEKKQCGIDITKRMVVGKEKNNFWTKISKYFNLNTIDKIIVSDSHKIAYDLAKITKCEEVYNFDSHTDLGYGGLESLNYEVNCANWLGKLLNEGEVRRGNIILSPYTSEKEEYFKEINESFDILYKEIDELEPQVQVSTLHVCRSGAWTAPWLDNEFREFIKGINKRIEYKEYMDREWNINNITLADKIEYLLFS</sequence>
<comment type="caution">
    <text evidence="1">The sequence shown here is derived from an EMBL/GenBank/DDBJ whole genome shotgun (WGS) entry which is preliminary data.</text>
</comment>
<dbReference type="EMBL" id="MAPZ01000011">
    <property type="protein sequence ID" value="OBY11773.1"/>
    <property type="molecule type" value="Genomic_DNA"/>
</dbReference>
<proteinExistence type="predicted"/>
<dbReference type="OrthoDB" id="1705985at2"/>
<reference evidence="1 2" key="1">
    <citation type="submission" date="2016-06" db="EMBL/GenBank/DDBJ databases">
        <authorList>
            <person name="Kjaerup R.B."/>
            <person name="Dalgaard T.S."/>
            <person name="Juul-Madsen H.R."/>
        </authorList>
    </citation>
    <scope>NUCLEOTIDE SEQUENCE [LARGE SCALE GENOMIC DNA]</scope>
    <source>
        <strain evidence="1 2">373-A1</strain>
    </source>
</reference>
<keyword evidence="2" id="KW-1185">Reference proteome</keyword>
<protein>
    <submittedName>
        <fullName evidence="1">Arginase</fullName>
    </submittedName>
</protein>